<evidence type="ECO:0000313" key="3">
    <source>
        <dbReference type="EMBL" id="CAL4122752.1"/>
    </source>
</evidence>
<dbReference type="InterPro" id="IPR026913">
    <property type="entry name" value="METTL24"/>
</dbReference>
<sequence length="172" mass="19380">MASVILSLRERNILPWIFISCIVLVALLHHQVPNVGNILGQQLQGGHEASVRNPYLIISGIKASVESYVSEIELLKEFNGTLRDESQFYDILNSKPVQCKKMISLGGRCGKHYDGDKEFCLDHHLSPPHNNCLVYSFGIGDDLTFEDALTTFKNCEIHMFDPTLNREAQSMM</sequence>
<evidence type="ECO:0000256" key="1">
    <source>
        <dbReference type="SAM" id="Phobius"/>
    </source>
</evidence>
<proteinExistence type="predicted"/>
<dbReference type="EMBL" id="CAXKWB010020719">
    <property type="protein sequence ID" value="CAL4122752.1"/>
    <property type="molecule type" value="Genomic_DNA"/>
</dbReference>
<evidence type="ECO:0000313" key="4">
    <source>
        <dbReference type="Proteomes" id="UP001497623"/>
    </source>
</evidence>
<protein>
    <recommendedName>
        <fullName evidence="2">Methyltransferase domain-containing protein</fullName>
    </recommendedName>
</protein>
<feature type="domain" description="Methyltransferase" evidence="2">
    <location>
        <begin position="106"/>
        <end position="163"/>
    </location>
</feature>
<keyword evidence="4" id="KW-1185">Reference proteome</keyword>
<reference evidence="3 4" key="1">
    <citation type="submission" date="2024-05" db="EMBL/GenBank/DDBJ databases">
        <authorList>
            <person name="Wallberg A."/>
        </authorList>
    </citation>
    <scope>NUCLEOTIDE SEQUENCE [LARGE SCALE GENOMIC DNA]</scope>
</reference>
<keyword evidence="1" id="KW-1133">Transmembrane helix</keyword>
<gene>
    <name evidence="3" type="ORF">MNOR_LOCUS23474</name>
</gene>
<dbReference type="Proteomes" id="UP001497623">
    <property type="component" value="Unassembled WGS sequence"/>
</dbReference>
<name>A0AAV2RFB5_MEGNR</name>
<evidence type="ECO:0000259" key="2">
    <source>
        <dbReference type="Pfam" id="PF13383"/>
    </source>
</evidence>
<dbReference type="PANTHER" id="PTHR32026">
    <property type="entry name" value="METHYLTRANSFERASE-LIKE PROTEIN 24"/>
    <property type="match status" value="1"/>
</dbReference>
<dbReference type="AlphaFoldDB" id="A0AAV2RFB5"/>
<dbReference type="InterPro" id="IPR025714">
    <property type="entry name" value="Methyltranfer_dom"/>
</dbReference>
<organism evidence="3 4">
    <name type="scientific">Meganyctiphanes norvegica</name>
    <name type="common">Northern krill</name>
    <name type="synonym">Thysanopoda norvegica</name>
    <dbReference type="NCBI Taxonomy" id="48144"/>
    <lineage>
        <taxon>Eukaryota</taxon>
        <taxon>Metazoa</taxon>
        <taxon>Ecdysozoa</taxon>
        <taxon>Arthropoda</taxon>
        <taxon>Crustacea</taxon>
        <taxon>Multicrustacea</taxon>
        <taxon>Malacostraca</taxon>
        <taxon>Eumalacostraca</taxon>
        <taxon>Eucarida</taxon>
        <taxon>Euphausiacea</taxon>
        <taxon>Euphausiidae</taxon>
        <taxon>Meganyctiphanes</taxon>
    </lineage>
</organism>
<dbReference type="Pfam" id="PF13383">
    <property type="entry name" value="Methyltransf_22"/>
    <property type="match status" value="1"/>
</dbReference>
<feature type="non-terminal residue" evidence="3">
    <location>
        <position position="172"/>
    </location>
</feature>
<dbReference type="PANTHER" id="PTHR32026:SF10">
    <property type="entry name" value="METHYLTRANSFERASE-LIKE PROTEIN 24-RELATED"/>
    <property type="match status" value="1"/>
</dbReference>
<keyword evidence="1" id="KW-0472">Membrane</keyword>
<accession>A0AAV2RFB5</accession>
<keyword evidence="1" id="KW-0812">Transmembrane</keyword>
<comment type="caution">
    <text evidence="3">The sequence shown here is derived from an EMBL/GenBank/DDBJ whole genome shotgun (WGS) entry which is preliminary data.</text>
</comment>
<feature type="transmembrane region" description="Helical" evidence="1">
    <location>
        <begin position="12"/>
        <end position="32"/>
    </location>
</feature>